<dbReference type="EMBL" id="FNDJ01000055">
    <property type="protein sequence ID" value="SDM76993.1"/>
    <property type="molecule type" value="Genomic_DNA"/>
</dbReference>
<dbReference type="RefSeq" id="WP_090947263.1">
    <property type="nucleotide sequence ID" value="NZ_FNDJ01000055.1"/>
</dbReference>
<accession>A0A1G9VXX5</accession>
<evidence type="ECO:0000313" key="2">
    <source>
        <dbReference type="Proteomes" id="UP000199202"/>
    </source>
</evidence>
<proteinExistence type="predicted"/>
<name>A0A1G9VXX5_9ACTN</name>
<gene>
    <name evidence="1" type="ORF">SAMN05421869_15513</name>
</gene>
<dbReference type="Proteomes" id="UP000199202">
    <property type="component" value="Unassembled WGS sequence"/>
</dbReference>
<dbReference type="AlphaFoldDB" id="A0A1G9VXX5"/>
<evidence type="ECO:0000313" key="1">
    <source>
        <dbReference type="EMBL" id="SDM76993.1"/>
    </source>
</evidence>
<protein>
    <submittedName>
        <fullName evidence="1">Uncharacterized protein</fullName>
    </submittedName>
</protein>
<reference evidence="1 2" key="1">
    <citation type="submission" date="2016-10" db="EMBL/GenBank/DDBJ databases">
        <authorList>
            <person name="de Groot N.N."/>
        </authorList>
    </citation>
    <scope>NUCLEOTIDE SEQUENCE [LARGE SCALE GENOMIC DNA]</scope>
    <source>
        <strain evidence="1 2">CGMCC 4.6533</strain>
    </source>
</reference>
<keyword evidence="2" id="KW-1185">Reference proteome</keyword>
<sequence length="190" mass="21954">MTVATECTCEVRGDLRLDPCPRHEELTYRTWLAERAPRLAAAEEAGDPYVERLRDDCPAAEDIPEFAPFREELSPRARQLFDNAWQLGLFEPGPGQWELALMVRDDWKPLVQAYERQVLRMELADAFGAEVYPFSYDERRPYDRRVEDARTPQQLLAEADRLGEFIRQARQLEGMLRDHATGGSIKADEI</sequence>
<organism evidence="1 2">
    <name type="scientific">Nonomuraea jiangxiensis</name>
    <dbReference type="NCBI Taxonomy" id="633440"/>
    <lineage>
        <taxon>Bacteria</taxon>
        <taxon>Bacillati</taxon>
        <taxon>Actinomycetota</taxon>
        <taxon>Actinomycetes</taxon>
        <taxon>Streptosporangiales</taxon>
        <taxon>Streptosporangiaceae</taxon>
        <taxon>Nonomuraea</taxon>
    </lineage>
</organism>